<dbReference type="PIRSF" id="PIRSF006076">
    <property type="entry name" value="OM_assembly_OMP85"/>
    <property type="match status" value="1"/>
</dbReference>
<evidence type="ECO:0000256" key="1">
    <source>
        <dbReference type="ARBA" id="ARBA00004370"/>
    </source>
</evidence>
<feature type="domain" description="POTRA" evidence="10">
    <location>
        <begin position="95"/>
        <end position="172"/>
    </location>
</feature>
<comment type="caution">
    <text evidence="11">The sequence shown here is derived from an EMBL/GenBank/DDBJ whole genome shotgun (WGS) entry which is preliminary data.</text>
</comment>
<dbReference type="Proteomes" id="UP000680714">
    <property type="component" value="Unassembled WGS sequence"/>
</dbReference>
<evidence type="ECO:0000256" key="4">
    <source>
        <dbReference type="ARBA" id="ARBA00022729"/>
    </source>
</evidence>
<keyword evidence="5 8" id="KW-0677">Repeat</keyword>
<comment type="function">
    <text evidence="8">Part of the outer membrane protein assembly complex, which is involved in assembly and insertion of beta-barrel proteins into the outer membrane.</text>
</comment>
<feature type="domain" description="POTRA" evidence="10">
    <location>
        <begin position="348"/>
        <end position="422"/>
    </location>
</feature>
<evidence type="ECO:0000313" key="12">
    <source>
        <dbReference type="Proteomes" id="UP000680714"/>
    </source>
</evidence>
<feature type="chain" id="PRO_5044933948" description="Outer membrane protein assembly factor BamA" evidence="8">
    <location>
        <begin position="24"/>
        <end position="759"/>
    </location>
</feature>
<name>A0ABS5I864_9PROT</name>
<dbReference type="PANTHER" id="PTHR12815">
    <property type="entry name" value="SORTING AND ASSEMBLY MACHINERY SAMM50 PROTEIN FAMILY MEMBER"/>
    <property type="match status" value="1"/>
</dbReference>
<keyword evidence="7 8" id="KW-0998">Cell outer membrane</keyword>
<dbReference type="Gene3D" id="2.40.160.50">
    <property type="entry name" value="membrane protein fhac: a member of the omp85/tpsb transporter family"/>
    <property type="match status" value="1"/>
</dbReference>
<dbReference type="InterPro" id="IPR010827">
    <property type="entry name" value="BamA/TamA_POTRA"/>
</dbReference>
<keyword evidence="12" id="KW-1185">Reference proteome</keyword>
<evidence type="ECO:0000256" key="7">
    <source>
        <dbReference type="ARBA" id="ARBA00023237"/>
    </source>
</evidence>
<feature type="signal peptide" evidence="8">
    <location>
        <begin position="1"/>
        <end position="23"/>
    </location>
</feature>
<comment type="subcellular location">
    <subcellularLocation>
        <location evidence="8">Cell outer membrane</location>
    </subcellularLocation>
    <subcellularLocation>
        <location evidence="1">Membrane</location>
    </subcellularLocation>
</comment>
<reference evidence="11 12" key="1">
    <citation type="submission" date="2021-04" db="EMBL/GenBank/DDBJ databases">
        <title>Magnetospirillum sulfuroxidans sp. nov., a facultative chemolithoautotrophic sulfur-oxidizing alphaproteobacterium isolated from freshwater sediment and proposals for Paramagetospirillum gen. nov., and Magnetospirillaceae fam. nov.</title>
        <authorList>
            <person name="Koziaeva V."/>
            <person name="Geelhoed J.S."/>
            <person name="Sorokin D.Y."/>
            <person name="Grouzdev D.S."/>
        </authorList>
    </citation>
    <scope>NUCLEOTIDE SEQUENCE [LARGE SCALE GENOMIC DNA]</scope>
    <source>
        <strain evidence="11 12">J10</strain>
    </source>
</reference>
<dbReference type="Gene3D" id="3.10.20.310">
    <property type="entry name" value="membrane protein fhac"/>
    <property type="match status" value="5"/>
</dbReference>
<organism evidence="11 12">
    <name type="scientific">Magnetospirillum sulfuroxidans</name>
    <dbReference type="NCBI Taxonomy" id="611300"/>
    <lineage>
        <taxon>Bacteria</taxon>
        <taxon>Pseudomonadati</taxon>
        <taxon>Pseudomonadota</taxon>
        <taxon>Alphaproteobacteria</taxon>
        <taxon>Rhodospirillales</taxon>
        <taxon>Rhodospirillaceae</taxon>
        <taxon>Magnetospirillum</taxon>
    </lineage>
</organism>
<evidence type="ECO:0000259" key="10">
    <source>
        <dbReference type="PROSITE" id="PS51779"/>
    </source>
</evidence>
<gene>
    <name evidence="8 11" type="primary">bamA</name>
    <name evidence="11" type="ORF">KEC16_02750</name>
</gene>
<dbReference type="InterPro" id="IPR000184">
    <property type="entry name" value="Bac_surfAg_D15"/>
</dbReference>
<dbReference type="PROSITE" id="PS51779">
    <property type="entry name" value="POTRA"/>
    <property type="match status" value="3"/>
</dbReference>
<dbReference type="InterPro" id="IPR039910">
    <property type="entry name" value="D15-like"/>
</dbReference>
<evidence type="ECO:0000256" key="5">
    <source>
        <dbReference type="ARBA" id="ARBA00022737"/>
    </source>
</evidence>
<evidence type="ECO:0000313" key="11">
    <source>
        <dbReference type="EMBL" id="MBR9970630.1"/>
    </source>
</evidence>
<keyword evidence="3 8" id="KW-0812">Transmembrane</keyword>
<proteinExistence type="inferred from homology"/>
<dbReference type="HAMAP" id="MF_01430">
    <property type="entry name" value="OM_assembly_BamA"/>
    <property type="match status" value="1"/>
</dbReference>
<keyword evidence="2 8" id="KW-1134">Transmembrane beta strand</keyword>
<keyword evidence="6 8" id="KW-0472">Membrane</keyword>
<evidence type="ECO:0000256" key="6">
    <source>
        <dbReference type="ARBA" id="ARBA00023136"/>
    </source>
</evidence>
<dbReference type="PANTHER" id="PTHR12815:SF23">
    <property type="entry name" value="OUTER MEMBRANE PROTEIN ASSEMBLY FACTOR BAMA"/>
    <property type="match status" value="1"/>
</dbReference>
<keyword evidence="4 8" id="KW-0732">Signal</keyword>
<comment type="similarity">
    <text evidence="8">Belongs to the BamA family.</text>
</comment>
<dbReference type="InterPro" id="IPR023707">
    <property type="entry name" value="OM_assembly_BamA"/>
</dbReference>
<evidence type="ECO:0000256" key="2">
    <source>
        <dbReference type="ARBA" id="ARBA00022452"/>
    </source>
</evidence>
<sequence precursor="true">MGLLRNTAVLIALLLSAIAPAWAQNAGTVRQIVVQGTQRVEVETVKSYMAIAEGDPYNAERIDRSLKTLFNTGLFADVAIRQEGEALVVRVVENPIINRIAFEGNKRIKDEQLEQETQLRPRVVYTRSKVQNDVKRILDLYRRNGRFAATVEPKLIQLEQNRVDLAYEITEGEPTYVKRINFVGNRFYRDSRLREVLSTKEERWYRFLSSDDTYDPDRLTYDRELLRRYYLKHGFADFRVVSGVAELTPDRGGFFLTFTVEEGERYKFGNATINANLRDLDSNELNPMLTSVPGEWYNADQVEDIVQNLTDSLGSKGFAFVDVRPQVSRDPDNKVINITYDVKEGPRVYVERIDITGNVRTLDKVIRREFRLVEGDAFNTAKLRRSRQRIKDLGFFDKAEVTNVPSETAPDRTIVKVDLQEKSTGELSFGVGWSTVVGPLVEASIRERNLLGKGQDLKLSASLGTRRTSTELSFTEPYFLDRKLSAGADIFALTRKLQSESSYDHSTMGVAMRTGYYINDNLRQDLRYQLKRDKVENVDNNASIFVREQMGSSVTSSIQQTLTWDYRDSKLEPTEGYVIKLNNELAGFGGTQKWIRNNISGAQYFMLDEQVVLGVSGTAGMISSFGDEKVRITERYFLGGDSLRGFASSGVSPRDKSSDDALGGLWQATGSVQMKFPLGLPEELGFAGQVFTDFGAIGPTEDYPNSSSINQASSLRASVGVGVTWKSPMGPVALDLAVPVLKESFDEDEFFHFNFGTRF</sequence>
<evidence type="ECO:0000256" key="3">
    <source>
        <dbReference type="ARBA" id="ARBA00022692"/>
    </source>
</evidence>
<evidence type="ECO:0000256" key="8">
    <source>
        <dbReference type="HAMAP-Rule" id="MF_01430"/>
    </source>
</evidence>
<protein>
    <recommendedName>
        <fullName evidence="8 9">Outer membrane protein assembly factor BamA</fullName>
    </recommendedName>
</protein>
<accession>A0ABS5I864</accession>
<dbReference type="InterPro" id="IPR034746">
    <property type="entry name" value="POTRA"/>
</dbReference>
<comment type="subunit">
    <text evidence="8">Part of the Bam complex.</text>
</comment>
<dbReference type="EMBL" id="JAGTUF010000001">
    <property type="protein sequence ID" value="MBR9970630.1"/>
    <property type="molecule type" value="Genomic_DNA"/>
</dbReference>
<dbReference type="Pfam" id="PF07244">
    <property type="entry name" value="POTRA"/>
    <property type="match status" value="5"/>
</dbReference>
<dbReference type="RefSeq" id="WP_211546111.1">
    <property type="nucleotide sequence ID" value="NZ_JAGTUF010000001.1"/>
</dbReference>
<dbReference type="Pfam" id="PF01103">
    <property type="entry name" value="Omp85"/>
    <property type="match status" value="1"/>
</dbReference>
<feature type="domain" description="POTRA" evidence="10">
    <location>
        <begin position="27"/>
        <end position="94"/>
    </location>
</feature>
<evidence type="ECO:0000256" key="9">
    <source>
        <dbReference type="NCBIfam" id="TIGR03303"/>
    </source>
</evidence>
<dbReference type="NCBIfam" id="TIGR03303">
    <property type="entry name" value="OM_YaeT"/>
    <property type="match status" value="1"/>
</dbReference>